<dbReference type="PROSITE" id="PS50110">
    <property type="entry name" value="RESPONSE_REGULATORY"/>
    <property type="match status" value="1"/>
</dbReference>
<dbReference type="SUPFAM" id="SSF55874">
    <property type="entry name" value="ATPase domain of HSP90 chaperone/DNA topoisomerase II/histidine kinase"/>
    <property type="match status" value="1"/>
</dbReference>
<evidence type="ECO:0000313" key="5">
    <source>
        <dbReference type="EMBL" id="TVO78831.1"/>
    </source>
</evidence>
<dbReference type="InterPro" id="IPR050595">
    <property type="entry name" value="Bact_response_regulator"/>
</dbReference>
<reference evidence="6 7" key="1">
    <citation type="submission" date="2019-07" db="EMBL/GenBank/DDBJ databases">
        <title>The pathways for chlorine oxyanion respiration interact through the shared metabolite chlorate.</title>
        <authorList>
            <person name="Barnum T.P."/>
            <person name="Cheng Y."/>
            <person name="Hill K.A."/>
            <person name="Lucas L.N."/>
            <person name="Carlson H.K."/>
            <person name="Coates J.D."/>
        </authorList>
    </citation>
    <scope>NUCLEOTIDE SEQUENCE [LARGE SCALE GENOMIC DNA]</scope>
    <source>
        <strain evidence="5 6">SFB-1</strain>
        <strain evidence="4 7">SFB-3</strain>
    </source>
</reference>
<dbReference type="GO" id="GO:0000160">
    <property type="term" value="P:phosphorelay signal transduction system"/>
    <property type="evidence" value="ECO:0007669"/>
    <property type="project" value="InterPro"/>
</dbReference>
<dbReference type="Proteomes" id="UP000319502">
    <property type="component" value="Unassembled WGS sequence"/>
</dbReference>
<dbReference type="OrthoDB" id="9800897at2"/>
<dbReference type="InterPro" id="IPR011006">
    <property type="entry name" value="CheY-like_superfamily"/>
</dbReference>
<evidence type="ECO:0000313" key="7">
    <source>
        <dbReference type="Proteomes" id="UP000319502"/>
    </source>
</evidence>
<dbReference type="Pfam" id="PF00072">
    <property type="entry name" value="Response_reg"/>
    <property type="match status" value="1"/>
</dbReference>
<dbReference type="EMBL" id="VMNI01000004">
    <property type="protein sequence ID" value="TVO78831.1"/>
    <property type="molecule type" value="Genomic_DNA"/>
</dbReference>
<dbReference type="Gene3D" id="3.30.565.10">
    <property type="entry name" value="Histidine kinase-like ATPase, C-terminal domain"/>
    <property type="match status" value="1"/>
</dbReference>
<dbReference type="InterPro" id="IPR036890">
    <property type="entry name" value="HATPase_C_sf"/>
</dbReference>
<dbReference type="Gene3D" id="3.40.50.2300">
    <property type="match status" value="1"/>
</dbReference>
<evidence type="ECO:0000259" key="3">
    <source>
        <dbReference type="PROSITE" id="PS50110"/>
    </source>
</evidence>
<dbReference type="CDD" id="cd16936">
    <property type="entry name" value="HATPase_RsbW-like"/>
    <property type="match status" value="1"/>
</dbReference>
<dbReference type="SUPFAM" id="SSF52172">
    <property type="entry name" value="CheY-like"/>
    <property type="match status" value="1"/>
</dbReference>
<dbReference type="RefSeq" id="WP_144179163.1">
    <property type="nucleotide sequence ID" value="NZ_VMNK01000018.1"/>
</dbReference>
<dbReference type="InterPro" id="IPR001789">
    <property type="entry name" value="Sig_transdc_resp-reg_receiver"/>
</dbReference>
<comment type="caution">
    <text evidence="5">The sequence shown here is derived from an EMBL/GenBank/DDBJ whole genome shotgun (WGS) entry which is preliminary data.</text>
</comment>
<keyword evidence="1 2" id="KW-0597">Phosphoprotein</keyword>
<organism evidence="5 6">
    <name type="scientific">Denitromonas halophila</name>
    <dbReference type="NCBI Taxonomy" id="1629404"/>
    <lineage>
        <taxon>Bacteria</taxon>
        <taxon>Pseudomonadati</taxon>
        <taxon>Pseudomonadota</taxon>
        <taxon>Betaproteobacteria</taxon>
        <taxon>Rhodocyclales</taxon>
        <taxon>Zoogloeaceae</taxon>
        <taxon>Denitromonas</taxon>
    </lineage>
</organism>
<evidence type="ECO:0000313" key="4">
    <source>
        <dbReference type="EMBL" id="TVO51986.1"/>
    </source>
</evidence>
<proteinExistence type="predicted"/>
<dbReference type="Proteomes" id="UP000318349">
    <property type="component" value="Unassembled WGS sequence"/>
</dbReference>
<dbReference type="EMBL" id="VMNK01000018">
    <property type="protein sequence ID" value="TVO51986.1"/>
    <property type="molecule type" value="Genomic_DNA"/>
</dbReference>
<protein>
    <submittedName>
        <fullName evidence="5">Response regulator</fullName>
    </submittedName>
</protein>
<keyword evidence="7" id="KW-1185">Reference proteome</keyword>
<evidence type="ECO:0000256" key="1">
    <source>
        <dbReference type="ARBA" id="ARBA00022553"/>
    </source>
</evidence>
<name>A0A557RBT7_9RHOO</name>
<gene>
    <name evidence="5" type="ORF">FHP89_04010</name>
    <name evidence="4" type="ORF">FHP91_19010</name>
</gene>
<dbReference type="SMART" id="SM00448">
    <property type="entry name" value="REC"/>
    <property type="match status" value="1"/>
</dbReference>
<evidence type="ECO:0000256" key="2">
    <source>
        <dbReference type="PROSITE-ProRule" id="PRU00169"/>
    </source>
</evidence>
<feature type="domain" description="Response regulatory" evidence="3">
    <location>
        <begin position="8"/>
        <end position="126"/>
    </location>
</feature>
<dbReference type="CDD" id="cd00156">
    <property type="entry name" value="REC"/>
    <property type="match status" value="1"/>
</dbReference>
<evidence type="ECO:0000313" key="6">
    <source>
        <dbReference type="Proteomes" id="UP000318349"/>
    </source>
</evidence>
<dbReference type="AlphaFoldDB" id="A0A557RBT7"/>
<dbReference type="PANTHER" id="PTHR44591">
    <property type="entry name" value="STRESS RESPONSE REGULATOR PROTEIN 1"/>
    <property type="match status" value="1"/>
</dbReference>
<feature type="modified residue" description="4-aspartylphosphate" evidence="2">
    <location>
        <position position="59"/>
    </location>
</feature>
<dbReference type="PANTHER" id="PTHR44591:SF3">
    <property type="entry name" value="RESPONSE REGULATORY DOMAIN-CONTAINING PROTEIN"/>
    <property type="match status" value="1"/>
</dbReference>
<accession>A0A557RBT7</accession>
<sequence length="305" mass="33247">MSAAARPQILLVDDEGFNLELMAHALSSQAYDVSTADSGRSALAQMAASTSGFDLVVLDQRMAPPDGLDVLRQMRSLPQQALTPVIIQTAVADPDTVAEGIAAGAYYYLTKPYRANSLLTLVRAALANHVERTQLSLEVRELRRTVGLLDAAQFRLRSVDEASALAHGLAVLCATPDLAAIGLSELLRNAVEHGNLAIGYETKAELVQSGRWRDEIDRRMRLPAYRDRRVWVEVRRAVESVSITIRDEGEGFDWRPFMALSAERATQVNGRGISLACRLGFLSVAYRDGGREVMVSCAPAVGRPN</sequence>